<dbReference type="CDD" id="cd04056">
    <property type="entry name" value="Peptidases_S53"/>
    <property type="match status" value="1"/>
</dbReference>
<dbReference type="FunFam" id="3.40.50.200:FF:000015">
    <property type="entry name" value="Tripeptidyl peptidase A"/>
    <property type="match status" value="1"/>
</dbReference>
<dbReference type="SMART" id="SM00944">
    <property type="entry name" value="Pro-kuma_activ"/>
    <property type="match status" value="1"/>
</dbReference>
<keyword evidence="8 16" id="KW-0732">Signal</keyword>
<dbReference type="GO" id="GO:0046872">
    <property type="term" value="F:metal ion binding"/>
    <property type="evidence" value="ECO:0007669"/>
    <property type="project" value="UniProtKB-UniRule"/>
</dbReference>
<dbReference type="AlphaFoldDB" id="A0A2T4BGT2"/>
<dbReference type="PANTHER" id="PTHR14218:SF15">
    <property type="entry name" value="TRIPEPTIDYL-PEPTIDASE 1"/>
    <property type="match status" value="1"/>
</dbReference>
<evidence type="ECO:0000256" key="13">
    <source>
        <dbReference type="ARBA" id="ARBA00023145"/>
    </source>
</evidence>
<comment type="catalytic activity">
    <reaction evidence="1">
        <text>Release of an N-terminal tripeptide from a polypeptide.</text>
        <dbReference type="EC" id="3.4.14.10"/>
    </reaction>
</comment>
<keyword evidence="10 15" id="KW-0720">Serine protease</keyword>
<feature type="active site" description="Charge relay system" evidence="15">
    <location>
        <position position="255"/>
    </location>
</feature>
<evidence type="ECO:0000256" key="11">
    <source>
        <dbReference type="ARBA" id="ARBA00022837"/>
    </source>
</evidence>
<reference evidence="19" key="1">
    <citation type="submission" date="2016-07" db="EMBL/GenBank/DDBJ databases">
        <title>Multiple horizontal gene transfer events from other fungi enriched the ability of initially mycotrophic Trichoderma (Ascomycota) to feed on dead plant biomass.</title>
        <authorList>
            <consortium name="DOE Joint Genome Institute"/>
            <person name="Atanasova L."/>
            <person name="Chenthamara K."/>
            <person name="Zhang J."/>
            <person name="Grujic M."/>
            <person name="Henrissat B."/>
            <person name="Kuo A."/>
            <person name="Aerts A."/>
            <person name="Salamov A."/>
            <person name="Lipzen A."/>
            <person name="Labutti K."/>
            <person name="Barry K."/>
            <person name="Miao Y."/>
            <person name="Rahimi M.J."/>
            <person name="Shen Q."/>
            <person name="Grigoriev I.V."/>
            <person name="Kubicek C.P."/>
            <person name="Druzhinina I.S."/>
        </authorList>
    </citation>
    <scope>NUCLEOTIDE SEQUENCE [LARGE SCALE GENOMIC DNA]</scope>
    <source>
        <strain evidence="19">TUCIM 6016</strain>
    </source>
</reference>
<dbReference type="InterPro" id="IPR015366">
    <property type="entry name" value="S53_propep"/>
</dbReference>
<evidence type="ECO:0000313" key="19">
    <source>
        <dbReference type="Proteomes" id="UP000241546"/>
    </source>
</evidence>
<dbReference type="Gene3D" id="3.40.50.200">
    <property type="entry name" value="Peptidase S8/S53 domain"/>
    <property type="match status" value="1"/>
</dbReference>
<feature type="active site" description="Charge relay system" evidence="15">
    <location>
        <position position="472"/>
    </location>
</feature>
<sequence>MKACLLFLGITTALATGNPIVKPSPPGSQDGAIQTTTTTQLARISVALQPECRELLEQALRHLSDPSSPRYGRHLGREEAKALLRPRQESTDAVRGWLARAGVPAGHVSTDGQFLHVQTLADKAQMLLGLKYNSTRGSQTIAVSSLPERIGRHVMTVQYAPDPLDQVWTEADWEECKTAITPGCLRRLYHVDNYRAKHESSNLFGIVGFSGQAAQYDELDKFLHDFAPSSANANFSIESVNGGQSPQGVNEPASEANADIQYAVAMGYNVPVRFYAVGGENHDIIPDLDLVDTENQSLEPFLEFTSHLLDLPDDELPKVVSISYGANEQLFPPSYAQQVCDMFGQLGTRGVSIVVASGDQGPGVSCQSNDGSATRPKFMPSFPATCPYVTSVGATRGIGPEVAADFSSGGFSDYFARPAWQDRAVGAYLGVHGEEWKGYYDPRGRGFPDVAAQGVNYRFRAHRNESLISGTSLSAPVFAALIALLNDHRSKNGMPSMGFLNPWIYSIGSHAFTDITESRSTGCTGKSIERLESPKIPNAGWDAVPGWDPVTGWGTPLFDRLLDLSLV</sequence>
<dbReference type="Proteomes" id="UP000241546">
    <property type="component" value="Unassembled WGS sequence"/>
</dbReference>
<evidence type="ECO:0000256" key="1">
    <source>
        <dbReference type="ARBA" id="ARBA00001910"/>
    </source>
</evidence>
<evidence type="ECO:0000256" key="10">
    <source>
        <dbReference type="ARBA" id="ARBA00022825"/>
    </source>
</evidence>
<feature type="domain" description="Peptidase S53" evidence="17">
    <location>
        <begin position="179"/>
        <end position="567"/>
    </location>
</feature>
<keyword evidence="6 15" id="KW-0645">Protease</keyword>
<dbReference type="PROSITE" id="PS51695">
    <property type="entry name" value="SEDOLISIN"/>
    <property type="match status" value="1"/>
</dbReference>
<keyword evidence="12" id="KW-0843">Virulence</keyword>
<evidence type="ECO:0000256" key="8">
    <source>
        <dbReference type="ARBA" id="ARBA00022729"/>
    </source>
</evidence>
<proteinExistence type="predicted"/>
<evidence type="ECO:0000259" key="17">
    <source>
        <dbReference type="PROSITE" id="PS51695"/>
    </source>
</evidence>
<dbReference type="PROSITE" id="PS00138">
    <property type="entry name" value="SUBTILASE_SER"/>
    <property type="match status" value="1"/>
</dbReference>
<dbReference type="InterPro" id="IPR030400">
    <property type="entry name" value="Sedolisin_dom"/>
</dbReference>
<evidence type="ECO:0000256" key="2">
    <source>
        <dbReference type="ARBA" id="ARBA00002451"/>
    </source>
</evidence>
<keyword evidence="19" id="KW-1185">Reference proteome</keyword>
<evidence type="ECO:0000256" key="6">
    <source>
        <dbReference type="ARBA" id="ARBA00022670"/>
    </source>
</evidence>
<dbReference type="Pfam" id="PF09286">
    <property type="entry name" value="Pro-kuma_activ"/>
    <property type="match status" value="1"/>
</dbReference>
<feature type="binding site" evidence="15">
    <location>
        <position position="514"/>
    </location>
    <ligand>
        <name>Ca(2+)</name>
        <dbReference type="ChEBI" id="CHEBI:29108"/>
    </ligand>
</feature>
<evidence type="ECO:0000256" key="3">
    <source>
        <dbReference type="ARBA" id="ARBA00004239"/>
    </source>
</evidence>
<dbReference type="EMBL" id="KZ680209">
    <property type="protein sequence ID" value="PTB68534.1"/>
    <property type="molecule type" value="Genomic_DNA"/>
</dbReference>
<feature type="binding site" evidence="15">
    <location>
        <position position="546"/>
    </location>
    <ligand>
        <name>Ca(2+)</name>
        <dbReference type="ChEBI" id="CHEBI:29108"/>
    </ligand>
</feature>
<dbReference type="InterPro" id="IPR023828">
    <property type="entry name" value="Peptidase_S8_Ser-AS"/>
</dbReference>
<keyword evidence="13" id="KW-0865">Zymogen</keyword>
<dbReference type="InterPro" id="IPR000209">
    <property type="entry name" value="Peptidase_S8/S53_dom"/>
</dbReference>
<feature type="binding site" evidence="15">
    <location>
        <position position="515"/>
    </location>
    <ligand>
        <name>Ca(2+)</name>
        <dbReference type="ChEBI" id="CHEBI:29108"/>
    </ligand>
</feature>
<evidence type="ECO:0000256" key="16">
    <source>
        <dbReference type="SAM" id="SignalP"/>
    </source>
</evidence>
<dbReference type="SUPFAM" id="SSF54897">
    <property type="entry name" value="Protease propeptides/inhibitors"/>
    <property type="match status" value="1"/>
</dbReference>
<dbReference type="InterPro" id="IPR036852">
    <property type="entry name" value="Peptidase_S8/S53_dom_sf"/>
</dbReference>
<gene>
    <name evidence="18" type="ORF">BBK36DRAFT_1191093</name>
</gene>
<name>A0A2T4BGT2_9HYPO</name>
<dbReference type="CDD" id="cd11377">
    <property type="entry name" value="Pro-peptidase_S53"/>
    <property type="match status" value="1"/>
</dbReference>
<protein>
    <recommendedName>
        <fullName evidence="4">tripeptidyl-peptidase II</fullName>
        <ecNumber evidence="4">3.4.14.10</ecNumber>
    </recommendedName>
</protein>
<keyword evidence="9 15" id="KW-0378">Hydrolase</keyword>
<dbReference type="SUPFAM" id="SSF52743">
    <property type="entry name" value="Subtilisin-like"/>
    <property type="match status" value="1"/>
</dbReference>
<evidence type="ECO:0000256" key="4">
    <source>
        <dbReference type="ARBA" id="ARBA00012462"/>
    </source>
</evidence>
<dbReference type="GO" id="GO:0006508">
    <property type="term" value="P:proteolysis"/>
    <property type="evidence" value="ECO:0007669"/>
    <property type="project" value="UniProtKB-KW"/>
</dbReference>
<dbReference type="Pfam" id="PF00082">
    <property type="entry name" value="Peptidase_S8"/>
    <property type="match status" value="1"/>
</dbReference>
<comment type="cofactor">
    <cofactor evidence="15">
        <name>Ca(2+)</name>
        <dbReference type="ChEBI" id="CHEBI:29108"/>
    </cofactor>
    <text evidence="15">Binds 1 Ca(2+) ion per subunit.</text>
</comment>
<dbReference type="OrthoDB" id="409122at2759"/>
<feature type="active site" description="Charge relay system" evidence="15">
    <location>
        <position position="259"/>
    </location>
</feature>
<dbReference type="PANTHER" id="PTHR14218">
    <property type="entry name" value="PROTEASE S8 TRIPEPTIDYL PEPTIDASE I CLN2"/>
    <property type="match status" value="1"/>
</dbReference>
<keyword evidence="7 15" id="KW-0479">Metal-binding</keyword>
<comment type="subcellular location">
    <subcellularLocation>
        <location evidence="3">Secreted</location>
        <location evidence="3">Extracellular space</location>
    </subcellularLocation>
</comment>
<dbReference type="GO" id="GO:0004252">
    <property type="term" value="F:serine-type endopeptidase activity"/>
    <property type="evidence" value="ECO:0007669"/>
    <property type="project" value="UniProtKB-UniRule"/>
</dbReference>
<comment type="function">
    <text evidence="2">Secreted tripeptidyl-peptidase which degrades proteins at acidic pHs and is involved in virulence.</text>
</comment>
<feature type="binding site" evidence="15">
    <location>
        <position position="548"/>
    </location>
    <ligand>
        <name>Ca(2+)</name>
        <dbReference type="ChEBI" id="CHEBI:29108"/>
    </ligand>
</feature>
<accession>A0A2T4BGT2</accession>
<organism evidence="18 19">
    <name type="scientific">Trichoderma citrinoviride</name>
    <dbReference type="NCBI Taxonomy" id="58853"/>
    <lineage>
        <taxon>Eukaryota</taxon>
        <taxon>Fungi</taxon>
        <taxon>Dikarya</taxon>
        <taxon>Ascomycota</taxon>
        <taxon>Pezizomycotina</taxon>
        <taxon>Sordariomycetes</taxon>
        <taxon>Hypocreomycetidae</taxon>
        <taxon>Hypocreales</taxon>
        <taxon>Hypocreaceae</taxon>
        <taxon>Trichoderma</taxon>
    </lineage>
</organism>
<evidence type="ECO:0000313" key="18">
    <source>
        <dbReference type="EMBL" id="PTB68534.1"/>
    </source>
</evidence>
<evidence type="ECO:0000256" key="5">
    <source>
        <dbReference type="ARBA" id="ARBA00022525"/>
    </source>
</evidence>
<evidence type="ECO:0000256" key="12">
    <source>
        <dbReference type="ARBA" id="ARBA00023026"/>
    </source>
</evidence>
<keyword evidence="5" id="KW-0964">Secreted</keyword>
<keyword evidence="11 15" id="KW-0106">Calcium</keyword>
<evidence type="ECO:0000256" key="7">
    <source>
        <dbReference type="ARBA" id="ARBA00022723"/>
    </source>
</evidence>
<evidence type="ECO:0000256" key="9">
    <source>
        <dbReference type="ARBA" id="ARBA00022801"/>
    </source>
</evidence>
<dbReference type="RefSeq" id="XP_024751854.1">
    <property type="nucleotide sequence ID" value="XM_024896705.1"/>
</dbReference>
<evidence type="ECO:0000256" key="14">
    <source>
        <dbReference type="ARBA" id="ARBA00023180"/>
    </source>
</evidence>
<dbReference type="InterPro" id="IPR050819">
    <property type="entry name" value="Tripeptidyl-peptidase_I"/>
</dbReference>
<keyword evidence="14" id="KW-0325">Glycoprotein</keyword>
<dbReference type="GO" id="GO:0008240">
    <property type="term" value="F:tripeptidyl-peptidase activity"/>
    <property type="evidence" value="ECO:0007669"/>
    <property type="project" value="UniProtKB-EC"/>
</dbReference>
<dbReference type="EC" id="3.4.14.10" evidence="4"/>
<feature type="chain" id="PRO_5015451130" description="tripeptidyl-peptidase II" evidence="16">
    <location>
        <begin position="16"/>
        <end position="567"/>
    </location>
</feature>
<evidence type="ECO:0000256" key="15">
    <source>
        <dbReference type="PROSITE-ProRule" id="PRU01032"/>
    </source>
</evidence>
<dbReference type="GeneID" id="36604823"/>
<dbReference type="GO" id="GO:0005576">
    <property type="term" value="C:extracellular region"/>
    <property type="evidence" value="ECO:0007669"/>
    <property type="project" value="UniProtKB-SubCell"/>
</dbReference>
<feature type="signal peptide" evidence="16">
    <location>
        <begin position="1"/>
        <end position="15"/>
    </location>
</feature>